<feature type="non-terminal residue" evidence="1">
    <location>
        <position position="1"/>
    </location>
</feature>
<dbReference type="Proteomes" id="UP001188597">
    <property type="component" value="Unassembled WGS sequence"/>
</dbReference>
<sequence length="65" mass="7519">MKIVRTGRFIECNTPYHIGWKIQALKYILDDDLQLRTVLDEHGSKTDGSVTSHFSKTELSWLPDI</sequence>
<reference evidence="1" key="1">
    <citation type="submission" date="2022-12" db="EMBL/GenBank/DDBJ databases">
        <title>Draft genome assemblies for two species of Escallonia (Escalloniales).</title>
        <authorList>
            <person name="Chanderbali A."/>
            <person name="Dervinis C."/>
            <person name="Anghel I."/>
            <person name="Soltis D."/>
            <person name="Soltis P."/>
            <person name="Zapata F."/>
        </authorList>
    </citation>
    <scope>NUCLEOTIDE SEQUENCE</scope>
    <source>
        <strain evidence="1">UCBG64.0493</strain>
        <tissue evidence="1">Leaf</tissue>
    </source>
</reference>
<evidence type="ECO:0000313" key="2">
    <source>
        <dbReference type="Proteomes" id="UP001188597"/>
    </source>
</evidence>
<gene>
    <name evidence="1" type="ORF">RJ639_003608</name>
</gene>
<organism evidence="1 2">
    <name type="scientific">Escallonia herrerae</name>
    <dbReference type="NCBI Taxonomy" id="1293975"/>
    <lineage>
        <taxon>Eukaryota</taxon>
        <taxon>Viridiplantae</taxon>
        <taxon>Streptophyta</taxon>
        <taxon>Embryophyta</taxon>
        <taxon>Tracheophyta</taxon>
        <taxon>Spermatophyta</taxon>
        <taxon>Magnoliopsida</taxon>
        <taxon>eudicotyledons</taxon>
        <taxon>Gunneridae</taxon>
        <taxon>Pentapetalae</taxon>
        <taxon>asterids</taxon>
        <taxon>campanulids</taxon>
        <taxon>Escalloniales</taxon>
        <taxon>Escalloniaceae</taxon>
        <taxon>Escallonia</taxon>
    </lineage>
</organism>
<name>A0AA88W3A7_9ASTE</name>
<accession>A0AA88W3A7</accession>
<comment type="caution">
    <text evidence="1">The sequence shown here is derived from an EMBL/GenBank/DDBJ whole genome shotgun (WGS) entry which is preliminary data.</text>
</comment>
<keyword evidence="2" id="KW-1185">Reference proteome</keyword>
<evidence type="ECO:0000313" key="1">
    <source>
        <dbReference type="EMBL" id="KAK3019000.1"/>
    </source>
</evidence>
<protein>
    <submittedName>
        <fullName evidence="1">Uncharacterized protein</fullName>
    </submittedName>
</protein>
<dbReference type="EMBL" id="JAVXUP010000905">
    <property type="protein sequence ID" value="KAK3019000.1"/>
    <property type="molecule type" value="Genomic_DNA"/>
</dbReference>
<dbReference type="AlphaFoldDB" id="A0AA88W3A7"/>
<proteinExistence type="predicted"/>